<keyword evidence="1 5" id="KW-0489">Methyltransferase</keyword>
<dbReference type="Gene3D" id="3.40.50.150">
    <property type="entry name" value="Vaccinia Virus protein VP39"/>
    <property type="match status" value="1"/>
</dbReference>
<dbReference type="Pfam" id="PF17827">
    <property type="entry name" value="PrmC_N"/>
    <property type="match status" value="1"/>
</dbReference>
<dbReference type="Proteomes" id="UP000245021">
    <property type="component" value="Unassembled WGS sequence"/>
</dbReference>
<feature type="domain" description="Methyltransferase small" evidence="6">
    <location>
        <begin position="98"/>
        <end position="186"/>
    </location>
</feature>
<dbReference type="PANTHER" id="PTHR18895">
    <property type="entry name" value="HEMK METHYLTRANSFERASE"/>
    <property type="match status" value="1"/>
</dbReference>
<dbReference type="InterPro" id="IPR019874">
    <property type="entry name" value="RF_methyltr_PrmC"/>
</dbReference>
<evidence type="ECO:0000313" key="9">
    <source>
        <dbReference type="Proteomes" id="UP000245021"/>
    </source>
</evidence>
<evidence type="ECO:0000259" key="7">
    <source>
        <dbReference type="Pfam" id="PF17827"/>
    </source>
</evidence>
<evidence type="ECO:0000259" key="6">
    <source>
        <dbReference type="Pfam" id="PF05175"/>
    </source>
</evidence>
<evidence type="ECO:0000256" key="5">
    <source>
        <dbReference type="HAMAP-Rule" id="MF_02126"/>
    </source>
</evidence>
<comment type="catalytic activity">
    <reaction evidence="4 5">
        <text>L-glutaminyl-[peptide chain release factor] + S-adenosyl-L-methionine = N(5)-methyl-L-glutaminyl-[peptide chain release factor] + S-adenosyl-L-homocysteine + H(+)</text>
        <dbReference type="Rhea" id="RHEA:42896"/>
        <dbReference type="Rhea" id="RHEA-COMP:10271"/>
        <dbReference type="Rhea" id="RHEA-COMP:10272"/>
        <dbReference type="ChEBI" id="CHEBI:15378"/>
        <dbReference type="ChEBI" id="CHEBI:30011"/>
        <dbReference type="ChEBI" id="CHEBI:57856"/>
        <dbReference type="ChEBI" id="CHEBI:59789"/>
        <dbReference type="ChEBI" id="CHEBI:61891"/>
        <dbReference type="EC" id="2.1.1.297"/>
    </reaction>
</comment>
<dbReference type="InterPro" id="IPR007848">
    <property type="entry name" value="Small_mtfrase_dom"/>
</dbReference>
<evidence type="ECO:0000256" key="2">
    <source>
        <dbReference type="ARBA" id="ARBA00022679"/>
    </source>
</evidence>
<dbReference type="InterPro" id="IPR050320">
    <property type="entry name" value="N5-glutamine_MTase"/>
</dbReference>
<evidence type="ECO:0000256" key="3">
    <source>
        <dbReference type="ARBA" id="ARBA00022691"/>
    </source>
</evidence>
<dbReference type="CDD" id="cd02440">
    <property type="entry name" value="AdoMet_MTases"/>
    <property type="match status" value="1"/>
</dbReference>
<organism evidence="8 9">
    <name type="scientific">Lactococcus termiticola</name>
    <dbReference type="NCBI Taxonomy" id="2169526"/>
    <lineage>
        <taxon>Bacteria</taxon>
        <taxon>Bacillati</taxon>
        <taxon>Bacillota</taxon>
        <taxon>Bacilli</taxon>
        <taxon>Lactobacillales</taxon>
        <taxon>Streptococcaceae</taxon>
        <taxon>Lactococcus</taxon>
    </lineage>
</organism>
<dbReference type="GO" id="GO:0102559">
    <property type="term" value="F:peptide chain release factor N(5)-glutamine methyltransferase activity"/>
    <property type="evidence" value="ECO:0007669"/>
    <property type="project" value="UniProtKB-EC"/>
</dbReference>
<dbReference type="PANTHER" id="PTHR18895:SF74">
    <property type="entry name" value="MTRF1L RELEASE FACTOR GLUTAMINE METHYLTRANSFERASE"/>
    <property type="match status" value="1"/>
</dbReference>
<name>A0A2R5HGU1_9LACT</name>
<keyword evidence="9" id="KW-1185">Reference proteome</keyword>
<dbReference type="PROSITE" id="PS00092">
    <property type="entry name" value="N6_MTASE"/>
    <property type="match status" value="1"/>
</dbReference>
<dbReference type="InterPro" id="IPR002052">
    <property type="entry name" value="DNA_methylase_N6_adenine_CS"/>
</dbReference>
<dbReference type="NCBIfam" id="TIGR00536">
    <property type="entry name" value="hemK_fam"/>
    <property type="match status" value="1"/>
</dbReference>
<dbReference type="Pfam" id="PF05175">
    <property type="entry name" value="MTS"/>
    <property type="match status" value="1"/>
</dbReference>
<dbReference type="InterPro" id="IPR004556">
    <property type="entry name" value="HemK-like"/>
</dbReference>
<dbReference type="AlphaFoldDB" id="A0A2R5HGU1"/>
<dbReference type="NCBIfam" id="TIGR03534">
    <property type="entry name" value="RF_mod_PrmC"/>
    <property type="match status" value="1"/>
</dbReference>
<dbReference type="SUPFAM" id="SSF53335">
    <property type="entry name" value="S-adenosyl-L-methionine-dependent methyltransferases"/>
    <property type="match status" value="1"/>
</dbReference>
<protein>
    <recommendedName>
        <fullName evidence="5">Release factor glutamine methyltransferase</fullName>
        <shortName evidence="5">RF MTase</shortName>
        <ecNumber evidence="5">2.1.1.297</ecNumber>
    </recommendedName>
    <alternativeName>
        <fullName evidence="5">N5-glutamine methyltransferase PrmC</fullName>
    </alternativeName>
    <alternativeName>
        <fullName evidence="5">Protein-(glutamine-N5) MTase PrmC</fullName>
    </alternativeName>
    <alternativeName>
        <fullName evidence="5">Protein-glutamine N-methyltransferase PrmC</fullName>
    </alternativeName>
</protein>
<evidence type="ECO:0000256" key="1">
    <source>
        <dbReference type="ARBA" id="ARBA00022603"/>
    </source>
</evidence>
<feature type="binding site" evidence="5">
    <location>
        <position position="178"/>
    </location>
    <ligand>
        <name>S-adenosyl-L-methionine</name>
        <dbReference type="ChEBI" id="CHEBI:59789"/>
    </ligand>
</feature>
<comment type="caution">
    <text evidence="5">Lacks conserved residue(s) required for the propagation of feature annotation.</text>
</comment>
<dbReference type="GO" id="GO:0032259">
    <property type="term" value="P:methylation"/>
    <property type="evidence" value="ECO:0007669"/>
    <property type="project" value="UniProtKB-KW"/>
</dbReference>
<proteinExistence type="inferred from homology"/>
<dbReference type="EC" id="2.1.1.297" evidence="5"/>
<keyword evidence="2 5" id="KW-0808">Transferase</keyword>
<feature type="binding site" evidence="5">
    <location>
        <begin position="178"/>
        <end position="181"/>
    </location>
    <ligand>
        <name>substrate</name>
    </ligand>
</feature>
<reference evidence="8 9" key="1">
    <citation type="journal article" date="2018" name="Genome Announc.">
        <title>Draft Genome Sequence of Lactococcus sp. Strain NtB2 (JCM 32569), Isolated from the Gut of the Higher Termite Nasutitermes takasagoensis.</title>
        <authorList>
            <person name="Noda S."/>
            <person name="Aihara C."/>
            <person name="Yuki M."/>
            <person name="Ohkuma M."/>
        </authorList>
    </citation>
    <scope>NUCLEOTIDE SEQUENCE [LARGE SCALE GENOMIC DNA]</scope>
    <source>
        <strain evidence="8 9">NtB2</strain>
    </source>
</reference>
<feature type="domain" description="Release factor glutamine methyltransferase N-terminal" evidence="7">
    <location>
        <begin position="6"/>
        <end position="69"/>
    </location>
</feature>
<dbReference type="OrthoDB" id="9800643at2"/>
<dbReference type="InterPro" id="IPR029063">
    <property type="entry name" value="SAM-dependent_MTases_sf"/>
</dbReference>
<keyword evidence="3 5" id="KW-0949">S-adenosyl-L-methionine</keyword>
<sequence length="271" mass="30708">MLWIELTRKLSENLKEPFELEFVWRQQHELSKLDWLNLMREEISEEDETTLKAIADRLAKDEPPQYIIGWEDFAGLRFKVDERVLIPRPETEELVQMILEENPHQEALSVLDIGTGSGAIAISLAKACPSWKLTASDLSESALELAGENAKANQVQLELVCSDVLDDIAGSFDLIISNPPYISPDDRDEVDASVQKFEPDSALYAENDGYAIYEKIAQQAPQHLDEAGRLYMEIGYKQGERLKAIFETAFPEKEVSVIKDSFGKDRMLKVC</sequence>
<dbReference type="GO" id="GO:0003676">
    <property type="term" value="F:nucleic acid binding"/>
    <property type="evidence" value="ECO:0007669"/>
    <property type="project" value="InterPro"/>
</dbReference>
<comment type="function">
    <text evidence="5">Methylates the class 1 translation termination release factors RF1/PrfA and RF2/PrfB on the glutamine residue of the universally conserved GGQ motif.</text>
</comment>
<dbReference type="InterPro" id="IPR040758">
    <property type="entry name" value="PrmC_N"/>
</dbReference>
<gene>
    <name evidence="5" type="primary">prmC</name>
    <name evidence="8" type="ORF">NtB2_01416</name>
</gene>
<dbReference type="EMBL" id="BFFO01000009">
    <property type="protein sequence ID" value="GBG97277.1"/>
    <property type="molecule type" value="Genomic_DNA"/>
</dbReference>
<dbReference type="RefSeq" id="WP_109246230.1">
    <property type="nucleotide sequence ID" value="NZ_BFFO01000009.1"/>
</dbReference>
<evidence type="ECO:0000313" key="8">
    <source>
        <dbReference type="EMBL" id="GBG97277.1"/>
    </source>
</evidence>
<feature type="binding site" evidence="5">
    <location>
        <begin position="114"/>
        <end position="118"/>
    </location>
    <ligand>
        <name>S-adenosyl-L-methionine</name>
        <dbReference type="ChEBI" id="CHEBI:59789"/>
    </ligand>
</feature>
<dbReference type="HAMAP" id="MF_02126">
    <property type="entry name" value="RF_methyltr_PrmC"/>
    <property type="match status" value="1"/>
</dbReference>
<dbReference type="Gene3D" id="1.10.8.10">
    <property type="entry name" value="DNA helicase RuvA subunit, C-terminal domain"/>
    <property type="match status" value="1"/>
</dbReference>
<comment type="similarity">
    <text evidence="5">Belongs to the protein N5-glutamine methyltransferase family. PrmC subfamily.</text>
</comment>
<comment type="caution">
    <text evidence="8">The sequence shown here is derived from an EMBL/GenBank/DDBJ whole genome shotgun (WGS) entry which is preliminary data.</text>
</comment>
<evidence type="ECO:0000256" key="4">
    <source>
        <dbReference type="ARBA" id="ARBA00048391"/>
    </source>
</evidence>
<feature type="binding site" evidence="5">
    <location>
        <position position="137"/>
    </location>
    <ligand>
        <name>S-adenosyl-L-methionine</name>
        <dbReference type="ChEBI" id="CHEBI:59789"/>
    </ligand>
</feature>
<accession>A0A2R5HGU1</accession>